<organism evidence="2 3">
    <name type="scientific">Halobellus litoreus</name>
    <dbReference type="NCBI Taxonomy" id="755310"/>
    <lineage>
        <taxon>Archaea</taxon>
        <taxon>Methanobacteriati</taxon>
        <taxon>Methanobacteriota</taxon>
        <taxon>Stenosarchaea group</taxon>
        <taxon>Halobacteria</taxon>
        <taxon>Halobacteriales</taxon>
        <taxon>Haloferacaceae</taxon>
        <taxon>Halobellus</taxon>
    </lineage>
</organism>
<evidence type="ECO:0000313" key="2">
    <source>
        <dbReference type="EMBL" id="MFD1686891.1"/>
    </source>
</evidence>
<dbReference type="EMBL" id="JBHUDP010000006">
    <property type="protein sequence ID" value="MFD1686891.1"/>
    <property type="molecule type" value="Genomic_DNA"/>
</dbReference>
<evidence type="ECO:0000256" key="1">
    <source>
        <dbReference type="SAM" id="MobiDB-lite"/>
    </source>
</evidence>
<accession>A0ABD6E0A9</accession>
<proteinExistence type="predicted"/>
<sequence>MPPSDADDDLRDQVEELEATLAELRSELRRRDGDRDDRAGTGRGPVGRRPAGERARDAGEARSRSTPARPRPPSLSELFRFTEQYTLPTLISTLEAAIQSLELLRGVLRLADPERSAFGPDSRSQRSSATRLTDGVAGVGREAVTGVGRGAVTGVERALSELQTALSESEFPEDDPSRDLLEDARRLSEEVSDRLAEASGEVDRDRGSRRPSDHRVDSGGGASTSADRSDGSGPVEIDVTEAGAEREPDSGDSASPADAAGDDRNESDAPDVDASAGTSEIDVEAELASIKEEVEPRGGGSGAVDAVAEDEPAETADGDGDRNEAAAEDAGDAVEGDSEDETGIDGEGDTDDEGDTGDTDDEGDTDDTGGADETTDVER</sequence>
<dbReference type="Proteomes" id="UP001597092">
    <property type="component" value="Unassembled WGS sequence"/>
</dbReference>
<reference evidence="2 3" key="1">
    <citation type="journal article" date="2019" name="Int. J. Syst. Evol. Microbiol.">
        <title>The Global Catalogue of Microorganisms (GCM) 10K type strain sequencing project: providing services to taxonomists for standard genome sequencing and annotation.</title>
        <authorList>
            <consortium name="The Broad Institute Genomics Platform"/>
            <consortium name="The Broad Institute Genome Sequencing Center for Infectious Disease"/>
            <person name="Wu L."/>
            <person name="Ma J."/>
        </authorList>
    </citation>
    <scope>NUCLEOTIDE SEQUENCE [LARGE SCALE GENOMIC DNA]</scope>
    <source>
        <strain evidence="2 3">CGMCC 1.10387</strain>
    </source>
</reference>
<feature type="compositionally biased region" description="Basic and acidic residues" evidence="1">
    <location>
        <begin position="24"/>
        <end position="40"/>
    </location>
</feature>
<feature type="region of interest" description="Disordered" evidence="1">
    <location>
        <begin position="113"/>
        <end position="137"/>
    </location>
</feature>
<keyword evidence="3" id="KW-1185">Reference proteome</keyword>
<feature type="compositionally biased region" description="Acidic residues" evidence="1">
    <location>
        <begin position="326"/>
        <end position="379"/>
    </location>
</feature>
<dbReference type="InterPro" id="IPR055969">
    <property type="entry name" value="DUF7547"/>
</dbReference>
<evidence type="ECO:0000313" key="3">
    <source>
        <dbReference type="Proteomes" id="UP001597092"/>
    </source>
</evidence>
<comment type="caution">
    <text evidence="2">The sequence shown here is derived from an EMBL/GenBank/DDBJ whole genome shotgun (WGS) entry which is preliminary data.</text>
</comment>
<dbReference type="AlphaFoldDB" id="A0ABD6E0A9"/>
<dbReference type="Pfam" id="PF24414">
    <property type="entry name" value="DUF7547"/>
    <property type="match status" value="1"/>
</dbReference>
<name>A0ABD6E0A9_9EURY</name>
<gene>
    <name evidence="2" type="ORF">ACFSAS_14850</name>
</gene>
<protein>
    <submittedName>
        <fullName evidence="2">Uncharacterized protein</fullName>
    </submittedName>
</protein>
<dbReference type="RefSeq" id="WP_256307386.1">
    <property type="nucleotide sequence ID" value="NZ_JANHAW010000002.1"/>
</dbReference>
<feature type="region of interest" description="Disordered" evidence="1">
    <location>
        <begin position="22"/>
        <end position="77"/>
    </location>
</feature>
<feature type="compositionally biased region" description="Basic and acidic residues" evidence="1">
    <location>
        <begin position="175"/>
        <end position="217"/>
    </location>
</feature>
<feature type="region of interest" description="Disordered" evidence="1">
    <location>
        <begin position="164"/>
        <end position="379"/>
    </location>
</feature>
<feature type="compositionally biased region" description="Basic and acidic residues" evidence="1">
    <location>
        <begin position="50"/>
        <end position="63"/>
    </location>
</feature>
<feature type="compositionally biased region" description="Acidic residues" evidence="1">
    <location>
        <begin position="307"/>
        <end position="318"/>
    </location>
</feature>